<name>A0A9Q0IJR4_9TELE</name>
<dbReference type="Proteomes" id="UP001148018">
    <property type="component" value="Unassembled WGS sequence"/>
</dbReference>
<accession>A0A9Q0IJR4</accession>
<evidence type="ECO:0000313" key="2">
    <source>
        <dbReference type="EMBL" id="KAJ3599561.1"/>
    </source>
</evidence>
<proteinExistence type="predicted"/>
<evidence type="ECO:0000256" key="1">
    <source>
        <dbReference type="SAM" id="SignalP"/>
    </source>
</evidence>
<dbReference type="EMBL" id="JANIIK010000048">
    <property type="protein sequence ID" value="KAJ3599561.1"/>
    <property type="molecule type" value="Genomic_DNA"/>
</dbReference>
<dbReference type="AlphaFoldDB" id="A0A9Q0IJR4"/>
<reference evidence="2" key="1">
    <citation type="submission" date="2022-07" db="EMBL/GenBank/DDBJ databases">
        <title>Chromosome-level genome of Muraenolepis orangiensis.</title>
        <authorList>
            <person name="Kim J."/>
        </authorList>
    </citation>
    <scope>NUCLEOTIDE SEQUENCE</scope>
    <source>
        <strain evidence="2">KU_S4_2022</strain>
        <tissue evidence="2">Muscle</tissue>
    </source>
</reference>
<feature type="chain" id="PRO_5040283264" evidence="1">
    <location>
        <begin position="30"/>
        <end position="108"/>
    </location>
</feature>
<keyword evidence="1" id="KW-0732">Signal</keyword>
<feature type="signal peptide" evidence="1">
    <location>
        <begin position="1"/>
        <end position="29"/>
    </location>
</feature>
<sequence length="108" mass="11366">MRLKLGGGGGGGCCTLLEAALLEAALLEAALLEAALLEAALLPDERPPLSGQGPTGRRAASRRCFFHGRPASLFGAGWSGRVVDRERRGGEGGVQRHSVYMWGSRGHR</sequence>
<gene>
    <name evidence="2" type="ORF">NHX12_033520</name>
</gene>
<organism evidence="2 3">
    <name type="scientific">Muraenolepis orangiensis</name>
    <name type="common">Patagonian moray cod</name>
    <dbReference type="NCBI Taxonomy" id="630683"/>
    <lineage>
        <taxon>Eukaryota</taxon>
        <taxon>Metazoa</taxon>
        <taxon>Chordata</taxon>
        <taxon>Craniata</taxon>
        <taxon>Vertebrata</taxon>
        <taxon>Euteleostomi</taxon>
        <taxon>Actinopterygii</taxon>
        <taxon>Neopterygii</taxon>
        <taxon>Teleostei</taxon>
        <taxon>Neoteleostei</taxon>
        <taxon>Acanthomorphata</taxon>
        <taxon>Zeiogadaria</taxon>
        <taxon>Gadariae</taxon>
        <taxon>Gadiformes</taxon>
        <taxon>Muraenolepidoidei</taxon>
        <taxon>Muraenolepididae</taxon>
        <taxon>Muraenolepis</taxon>
    </lineage>
</organism>
<comment type="caution">
    <text evidence="2">The sequence shown here is derived from an EMBL/GenBank/DDBJ whole genome shotgun (WGS) entry which is preliminary data.</text>
</comment>
<evidence type="ECO:0000313" key="3">
    <source>
        <dbReference type="Proteomes" id="UP001148018"/>
    </source>
</evidence>
<protein>
    <submittedName>
        <fullName evidence="2">Uncharacterized protein</fullName>
    </submittedName>
</protein>
<keyword evidence="3" id="KW-1185">Reference proteome</keyword>